<dbReference type="Pfam" id="PF13358">
    <property type="entry name" value="DDE_3"/>
    <property type="match status" value="1"/>
</dbReference>
<reference evidence="2" key="1">
    <citation type="submission" date="2023-08" db="EMBL/GenBank/DDBJ databases">
        <title>Reference Genome Resource for the Citrus Pathogen Phytophthora citrophthora.</title>
        <authorList>
            <person name="Moller H."/>
            <person name="Coetzee B."/>
            <person name="Rose L.J."/>
            <person name="Van Niekerk J.M."/>
        </authorList>
    </citation>
    <scope>NUCLEOTIDE SEQUENCE</scope>
    <source>
        <strain evidence="2">STE-U-9442</strain>
    </source>
</reference>
<evidence type="ECO:0000313" key="2">
    <source>
        <dbReference type="EMBL" id="KAK1939243.1"/>
    </source>
</evidence>
<dbReference type="InterPro" id="IPR038717">
    <property type="entry name" value="Tc1-like_DDE_dom"/>
</dbReference>
<sequence length="88" mass="10078">MAFLEEEDVTTMTWPAKSPDLNPIENLWGILARAVYADGRQFQTRDSLIATVKKCWEDISLDYTTNLRNAMPKRCVSVLELHGAKTKY</sequence>
<dbReference type="AlphaFoldDB" id="A0AAD9GJC2"/>
<dbReference type="EMBL" id="JASMQC010000016">
    <property type="protein sequence ID" value="KAK1939243.1"/>
    <property type="molecule type" value="Genomic_DNA"/>
</dbReference>
<evidence type="ECO:0000259" key="1">
    <source>
        <dbReference type="Pfam" id="PF13358"/>
    </source>
</evidence>
<dbReference type="Gene3D" id="3.30.420.10">
    <property type="entry name" value="Ribonuclease H-like superfamily/Ribonuclease H"/>
    <property type="match status" value="1"/>
</dbReference>
<feature type="domain" description="Tc1-like transposase DDE" evidence="1">
    <location>
        <begin position="3"/>
        <end position="49"/>
    </location>
</feature>
<dbReference type="Proteomes" id="UP001259832">
    <property type="component" value="Unassembled WGS sequence"/>
</dbReference>
<dbReference type="GO" id="GO:0003676">
    <property type="term" value="F:nucleic acid binding"/>
    <property type="evidence" value="ECO:0007669"/>
    <property type="project" value="InterPro"/>
</dbReference>
<name>A0AAD9GJC2_9STRA</name>
<proteinExistence type="predicted"/>
<accession>A0AAD9GJC2</accession>
<dbReference type="InterPro" id="IPR036397">
    <property type="entry name" value="RNaseH_sf"/>
</dbReference>
<gene>
    <name evidence="2" type="ORF">P3T76_008627</name>
</gene>
<evidence type="ECO:0000313" key="3">
    <source>
        <dbReference type="Proteomes" id="UP001259832"/>
    </source>
</evidence>
<keyword evidence="3" id="KW-1185">Reference proteome</keyword>
<comment type="caution">
    <text evidence="2">The sequence shown here is derived from an EMBL/GenBank/DDBJ whole genome shotgun (WGS) entry which is preliminary data.</text>
</comment>
<organism evidence="2 3">
    <name type="scientific">Phytophthora citrophthora</name>
    <dbReference type="NCBI Taxonomy" id="4793"/>
    <lineage>
        <taxon>Eukaryota</taxon>
        <taxon>Sar</taxon>
        <taxon>Stramenopiles</taxon>
        <taxon>Oomycota</taxon>
        <taxon>Peronosporomycetes</taxon>
        <taxon>Peronosporales</taxon>
        <taxon>Peronosporaceae</taxon>
        <taxon>Phytophthora</taxon>
    </lineage>
</organism>
<protein>
    <submittedName>
        <fullName evidence="2">Transposable element Tc3 transposase</fullName>
    </submittedName>
</protein>